<dbReference type="EMBL" id="BMAU01021088">
    <property type="protein sequence ID" value="GFX90092.1"/>
    <property type="molecule type" value="Genomic_DNA"/>
</dbReference>
<protein>
    <submittedName>
        <fullName evidence="1">Uncharacterized protein</fullName>
    </submittedName>
</protein>
<organism evidence="1 2">
    <name type="scientific">Trichonephila clavipes</name>
    <name type="common">Golden silk orbweaver</name>
    <name type="synonym">Nephila clavipes</name>
    <dbReference type="NCBI Taxonomy" id="2585209"/>
    <lineage>
        <taxon>Eukaryota</taxon>
        <taxon>Metazoa</taxon>
        <taxon>Ecdysozoa</taxon>
        <taxon>Arthropoda</taxon>
        <taxon>Chelicerata</taxon>
        <taxon>Arachnida</taxon>
        <taxon>Araneae</taxon>
        <taxon>Araneomorphae</taxon>
        <taxon>Entelegynae</taxon>
        <taxon>Araneoidea</taxon>
        <taxon>Nephilidae</taxon>
        <taxon>Trichonephila</taxon>
    </lineage>
</organism>
<evidence type="ECO:0000313" key="1">
    <source>
        <dbReference type="EMBL" id="GFX90092.1"/>
    </source>
</evidence>
<reference evidence="1" key="1">
    <citation type="submission" date="2020-08" db="EMBL/GenBank/DDBJ databases">
        <title>Multicomponent nature underlies the extraordinary mechanical properties of spider dragline silk.</title>
        <authorList>
            <person name="Kono N."/>
            <person name="Nakamura H."/>
            <person name="Mori M."/>
            <person name="Yoshida Y."/>
            <person name="Ohtoshi R."/>
            <person name="Malay A.D."/>
            <person name="Moran D.A.P."/>
            <person name="Tomita M."/>
            <person name="Numata K."/>
            <person name="Arakawa K."/>
        </authorList>
    </citation>
    <scope>NUCLEOTIDE SEQUENCE</scope>
</reference>
<evidence type="ECO:0000313" key="2">
    <source>
        <dbReference type="Proteomes" id="UP000887159"/>
    </source>
</evidence>
<accession>A0A8X6UZV5</accession>
<dbReference type="AlphaFoldDB" id="A0A8X6UZV5"/>
<proteinExistence type="predicted"/>
<keyword evidence="2" id="KW-1185">Reference proteome</keyword>
<name>A0A8X6UZV5_TRICX</name>
<comment type="caution">
    <text evidence="1">The sequence shown here is derived from an EMBL/GenBank/DDBJ whole genome shotgun (WGS) entry which is preliminary data.</text>
</comment>
<dbReference type="Proteomes" id="UP000887159">
    <property type="component" value="Unassembled WGS sequence"/>
</dbReference>
<gene>
    <name evidence="1" type="ORF">TNCV_2420761</name>
</gene>
<sequence>MTLWRVFDRWCKLKCHAQCLKIPKFATNSRRVTSECIFSKCSLTQDFALSGHPCGIVVNDFCTFWHEIESRRRHGCPIVPSCHRDFD</sequence>